<feature type="domain" description="Serine/threonine specific protein phosphatases" evidence="11">
    <location>
        <begin position="132"/>
        <end position="137"/>
    </location>
</feature>
<accession>A0A3L6DET0</accession>
<dbReference type="Pfam" id="PF16891">
    <property type="entry name" value="STPPase_N"/>
    <property type="match status" value="1"/>
</dbReference>
<comment type="similarity">
    <text evidence="2">Belongs to the PPP phosphatase family. PP-1 subfamily.</text>
</comment>
<dbReference type="Pfam" id="PF00149">
    <property type="entry name" value="Metallophos"/>
    <property type="match status" value="1"/>
</dbReference>
<dbReference type="GO" id="GO:0046872">
    <property type="term" value="F:metal ion binding"/>
    <property type="evidence" value="ECO:0007669"/>
    <property type="project" value="UniProtKB-KW"/>
</dbReference>
<name>A0A3L6DET0_MAIZE</name>
<dbReference type="InterPro" id="IPR004843">
    <property type="entry name" value="Calcineurin-like_PHP"/>
</dbReference>
<evidence type="ECO:0000259" key="11">
    <source>
        <dbReference type="PROSITE" id="PS00125"/>
    </source>
</evidence>
<sequence>MSAAPAAGGQGGGGIDAALLDDIIRRLLEVRTARPGKQVQLSESEIRQLCTVSRAIFLSQPNLLELEAPIKICGDIHGQYSDLLRLFEYGGFPPEANYLFLGDYVDRGKQSLETICLLLAYKIKYPENFFLLRGNHECASINRIYGFYDECKRRFNVRLWKVFTECFNTLPVAALIDDKILCMHGGLSPDLAHLDEIKNLQRPTDVPDQGLLCDLLWSDPGKDVQGWGMNDRGVSYTFGADKVSEFLQRHDLDLICRAHQVVEDGYEFFADRQLVTIFSAPNYCGEFDNAGAMMSVDETLMCSFQILKPAERKQIYGAKQNKSSRCQCHLAAVGPVDHSGQVFVQTAFNAHVLGFREVGRGWAHTGTSPEMPSGEADTRSPPKGALGRLLIHVDVAFTGVDVCCKKKVERANKALLWMHQDNSMMAPNLRSALGKGNYQSRETK</sequence>
<dbReference type="SUPFAM" id="SSF56300">
    <property type="entry name" value="Metallo-dependent phosphatases"/>
    <property type="match status" value="1"/>
</dbReference>
<reference evidence="12 13" key="1">
    <citation type="journal article" date="2018" name="Nat. Genet.">
        <title>Extensive intraspecific gene order and gene structural variations between Mo17 and other maize genomes.</title>
        <authorList>
            <person name="Sun S."/>
            <person name="Zhou Y."/>
            <person name="Chen J."/>
            <person name="Shi J."/>
            <person name="Zhao H."/>
            <person name="Zhao H."/>
            <person name="Song W."/>
            <person name="Zhang M."/>
            <person name="Cui Y."/>
            <person name="Dong X."/>
            <person name="Liu H."/>
            <person name="Ma X."/>
            <person name="Jiao Y."/>
            <person name="Wang B."/>
            <person name="Wei X."/>
            <person name="Stein J.C."/>
            <person name="Glaubitz J.C."/>
            <person name="Lu F."/>
            <person name="Yu G."/>
            <person name="Liang C."/>
            <person name="Fengler K."/>
            <person name="Li B."/>
            <person name="Rafalski A."/>
            <person name="Schnable P.S."/>
            <person name="Ware D.H."/>
            <person name="Buckler E.S."/>
            <person name="Lai J."/>
        </authorList>
    </citation>
    <scope>NUCLEOTIDE SEQUENCE [LARGE SCALE GENOMIC DNA]</scope>
    <source>
        <strain evidence="13">cv. Missouri 17</strain>
        <tissue evidence="12">Seedling</tissue>
    </source>
</reference>
<comment type="caution">
    <text evidence="12">The sequence shown here is derived from an EMBL/GenBank/DDBJ whole genome shotgun (WGS) entry which is preliminary data.</text>
</comment>
<evidence type="ECO:0000256" key="2">
    <source>
        <dbReference type="ARBA" id="ARBA00005333"/>
    </source>
</evidence>
<evidence type="ECO:0000256" key="9">
    <source>
        <dbReference type="RuleBase" id="RU004273"/>
    </source>
</evidence>
<dbReference type="AlphaFoldDB" id="A0A3L6DET0"/>
<evidence type="ECO:0000256" key="1">
    <source>
        <dbReference type="ARBA" id="ARBA00001936"/>
    </source>
</evidence>
<dbReference type="PRINTS" id="PR00114">
    <property type="entry name" value="STPHPHTASE"/>
</dbReference>
<proteinExistence type="inferred from homology"/>
<dbReference type="PROSITE" id="PS00125">
    <property type="entry name" value="SER_THR_PHOSPHATASE"/>
    <property type="match status" value="1"/>
</dbReference>
<dbReference type="InterPro" id="IPR050341">
    <property type="entry name" value="PP1_catalytic_subunit"/>
</dbReference>
<dbReference type="EMBL" id="NCVQ01000010">
    <property type="protein sequence ID" value="PWZ07009.1"/>
    <property type="molecule type" value="Genomic_DNA"/>
</dbReference>
<keyword evidence="4 9" id="KW-0378">Hydrolase</keyword>
<evidence type="ECO:0000313" key="13">
    <source>
        <dbReference type="Proteomes" id="UP000251960"/>
    </source>
</evidence>
<dbReference type="PANTHER" id="PTHR11668">
    <property type="entry name" value="SERINE/THREONINE PROTEIN PHOSPHATASE"/>
    <property type="match status" value="1"/>
</dbReference>
<dbReference type="FunFam" id="3.60.21.10:FF:000276">
    <property type="entry name" value="Serine/threonine-protein phosphatase"/>
    <property type="match status" value="1"/>
</dbReference>
<evidence type="ECO:0000256" key="8">
    <source>
        <dbReference type="ARBA" id="ARBA00048336"/>
    </source>
</evidence>
<protein>
    <recommendedName>
        <fullName evidence="9">Serine/threonine-protein phosphatase</fullName>
        <ecNumber evidence="9">3.1.3.16</ecNumber>
    </recommendedName>
</protein>
<dbReference type="InterPro" id="IPR029052">
    <property type="entry name" value="Metallo-depent_PP-like"/>
</dbReference>
<evidence type="ECO:0000256" key="5">
    <source>
        <dbReference type="ARBA" id="ARBA00022912"/>
    </source>
</evidence>
<dbReference type="GO" id="GO:0004722">
    <property type="term" value="F:protein serine/threonine phosphatase activity"/>
    <property type="evidence" value="ECO:0007669"/>
    <property type="project" value="UniProtKB-EC"/>
</dbReference>
<comment type="catalytic activity">
    <reaction evidence="8 9">
        <text>O-phospho-L-threonyl-[protein] + H2O = L-threonyl-[protein] + phosphate</text>
        <dbReference type="Rhea" id="RHEA:47004"/>
        <dbReference type="Rhea" id="RHEA-COMP:11060"/>
        <dbReference type="Rhea" id="RHEA-COMP:11605"/>
        <dbReference type="ChEBI" id="CHEBI:15377"/>
        <dbReference type="ChEBI" id="CHEBI:30013"/>
        <dbReference type="ChEBI" id="CHEBI:43474"/>
        <dbReference type="ChEBI" id="CHEBI:61977"/>
        <dbReference type="EC" id="3.1.3.16"/>
    </reaction>
</comment>
<comment type="catalytic activity">
    <reaction evidence="7">
        <text>O-phospho-L-seryl-[protein] + H2O = L-seryl-[protein] + phosphate</text>
        <dbReference type="Rhea" id="RHEA:20629"/>
        <dbReference type="Rhea" id="RHEA-COMP:9863"/>
        <dbReference type="Rhea" id="RHEA-COMP:11604"/>
        <dbReference type="ChEBI" id="CHEBI:15377"/>
        <dbReference type="ChEBI" id="CHEBI:29999"/>
        <dbReference type="ChEBI" id="CHEBI:43474"/>
        <dbReference type="ChEBI" id="CHEBI:83421"/>
        <dbReference type="EC" id="3.1.3.16"/>
    </reaction>
</comment>
<dbReference type="ExpressionAtlas" id="A0A3L6DET0">
    <property type="expression patterns" value="baseline and differential"/>
</dbReference>
<evidence type="ECO:0000313" key="12">
    <source>
        <dbReference type="EMBL" id="PWZ07009.1"/>
    </source>
</evidence>
<evidence type="ECO:0000256" key="4">
    <source>
        <dbReference type="ARBA" id="ARBA00022801"/>
    </source>
</evidence>
<dbReference type="InterPro" id="IPR006186">
    <property type="entry name" value="Ser/Thr-sp_prot-phosphatase"/>
</dbReference>
<dbReference type="EC" id="3.1.3.16" evidence="9"/>
<evidence type="ECO:0000256" key="7">
    <source>
        <dbReference type="ARBA" id="ARBA00047761"/>
    </source>
</evidence>
<evidence type="ECO:0000256" key="3">
    <source>
        <dbReference type="ARBA" id="ARBA00022723"/>
    </source>
</evidence>
<dbReference type="SMART" id="SM00156">
    <property type="entry name" value="PP2Ac"/>
    <property type="match status" value="1"/>
</dbReference>
<keyword evidence="5" id="KW-0904">Protein phosphatase</keyword>
<keyword evidence="6" id="KW-0464">Manganese</keyword>
<evidence type="ECO:0000256" key="6">
    <source>
        <dbReference type="ARBA" id="ARBA00023211"/>
    </source>
</evidence>
<dbReference type="InterPro" id="IPR031675">
    <property type="entry name" value="STPPase_N"/>
</dbReference>
<dbReference type="PANTHER" id="PTHR11668:SF300">
    <property type="entry name" value="SERINE_THREONINE-PROTEIN PHOSPHATASE"/>
    <property type="match status" value="1"/>
</dbReference>
<feature type="region of interest" description="Disordered" evidence="10">
    <location>
        <begin position="364"/>
        <end position="383"/>
    </location>
</feature>
<gene>
    <name evidence="12" type="primary">Os03g0268000_0</name>
    <name evidence="12" type="ORF">Zm00014a_018842</name>
</gene>
<keyword evidence="3" id="KW-0479">Metal-binding</keyword>
<dbReference type="CDD" id="cd07414">
    <property type="entry name" value="MPP_PP1_PPKL"/>
    <property type="match status" value="1"/>
</dbReference>
<dbReference type="Gene3D" id="3.60.21.10">
    <property type="match status" value="1"/>
</dbReference>
<dbReference type="FunFam" id="3.60.21.10:FF:000212">
    <property type="entry name" value="Serine/threonine-protein phosphatase"/>
    <property type="match status" value="1"/>
</dbReference>
<evidence type="ECO:0000256" key="10">
    <source>
        <dbReference type="SAM" id="MobiDB-lite"/>
    </source>
</evidence>
<dbReference type="Proteomes" id="UP000251960">
    <property type="component" value="Chromosome 9"/>
</dbReference>
<comment type="cofactor">
    <cofactor evidence="1">
        <name>Mn(2+)</name>
        <dbReference type="ChEBI" id="CHEBI:29035"/>
    </cofactor>
</comment>
<organism evidence="12 13">
    <name type="scientific">Zea mays</name>
    <name type="common">Maize</name>
    <dbReference type="NCBI Taxonomy" id="4577"/>
    <lineage>
        <taxon>Eukaryota</taxon>
        <taxon>Viridiplantae</taxon>
        <taxon>Streptophyta</taxon>
        <taxon>Embryophyta</taxon>
        <taxon>Tracheophyta</taxon>
        <taxon>Spermatophyta</taxon>
        <taxon>Magnoliopsida</taxon>
        <taxon>Liliopsida</taxon>
        <taxon>Poales</taxon>
        <taxon>Poaceae</taxon>
        <taxon>PACMAD clade</taxon>
        <taxon>Panicoideae</taxon>
        <taxon>Andropogonodae</taxon>
        <taxon>Andropogoneae</taxon>
        <taxon>Tripsacinae</taxon>
        <taxon>Zea</taxon>
    </lineage>
</organism>